<feature type="region of interest" description="Disordered" evidence="1">
    <location>
        <begin position="1"/>
        <end position="288"/>
    </location>
</feature>
<accession>A0A250ICV1</accession>
<feature type="compositionally biased region" description="Basic and acidic residues" evidence="1">
    <location>
        <begin position="120"/>
        <end position="131"/>
    </location>
</feature>
<feature type="compositionally biased region" description="Basic and acidic residues" evidence="1">
    <location>
        <begin position="205"/>
        <end position="214"/>
    </location>
</feature>
<keyword evidence="2" id="KW-1133">Transmembrane helix</keyword>
<feature type="compositionally biased region" description="Basic and acidic residues" evidence="1">
    <location>
        <begin position="152"/>
        <end position="179"/>
    </location>
</feature>
<feature type="region of interest" description="Disordered" evidence="1">
    <location>
        <begin position="456"/>
        <end position="490"/>
    </location>
</feature>
<protein>
    <recommendedName>
        <fullName evidence="5">Immediate early protein ICP0</fullName>
    </recommendedName>
</protein>
<evidence type="ECO:0000313" key="4">
    <source>
        <dbReference type="Proteomes" id="UP000217289"/>
    </source>
</evidence>
<evidence type="ECO:0000313" key="3">
    <source>
        <dbReference type="EMBL" id="ATB29053.1"/>
    </source>
</evidence>
<keyword evidence="2" id="KW-0812">Transmembrane</keyword>
<keyword evidence="2" id="KW-0472">Membrane</keyword>
<feature type="compositionally biased region" description="Polar residues" evidence="1">
    <location>
        <begin position="108"/>
        <end position="119"/>
    </location>
</feature>
<feature type="compositionally biased region" description="Basic and acidic residues" evidence="1">
    <location>
        <begin position="83"/>
        <end position="107"/>
    </location>
</feature>
<name>A0A250ICV1_9BACT</name>
<feature type="compositionally biased region" description="Pro residues" evidence="1">
    <location>
        <begin position="265"/>
        <end position="277"/>
    </location>
</feature>
<organism evidence="3 4">
    <name type="scientific">Melittangium boletus DSM 14713</name>
    <dbReference type="NCBI Taxonomy" id="1294270"/>
    <lineage>
        <taxon>Bacteria</taxon>
        <taxon>Pseudomonadati</taxon>
        <taxon>Myxococcota</taxon>
        <taxon>Myxococcia</taxon>
        <taxon>Myxococcales</taxon>
        <taxon>Cystobacterineae</taxon>
        <taxon>Archangiaceae</taxon>
        <taxon>Melittangium</taxon>
    </lineage>
</organism>
<reference evidence="3 4" key="1">
    <citation type="submission" date="2017-06" db="EMBL/GenBank/DDBJ databases">
        <authorList>
            <person name="Kim H.J."/>
            <person name="Triplett B.A."/>
        </authorList>
    </citation>
    <scope>NUCLEOTIDE SEQUENCE [LARGE SCALE GENOMIC DNA]</scope>
    <source>
        <strain evidence="3 4">DSM 14713</strain>
    </source>
</reference>
<dbReference type="Proteomes" id="UP000217289">
    <property type="component" value="Chromosome"/>
</dbReference>
<evidence type="ECO:0000256" key="1">
    <source>
        <dbReference type="SAM" id="MobiDB-lite"/>
    </source>
</evidence>
<dbReference type="KEGG" id="mbd:MEBOL_002502"/>
<feature type="compositionally biased region" description="Basic and acidic residues" evidence="1">
    <location>
        <begin position="244"/>
        <end position="264"/>
    </location>
</feature>
<dbReference type="RefSeq" id="WP_095977676.1">
    <property type="nucleotide sequence ID" value="NZ_CP022163.1"/>
</dbReference>
<sequence length="582" mass="62372">MEREERTRIGRSPLETRPGAGPAVEREERTRIGRSPLESGAPGTAGRGEPESRPGGTRDAAKPGRWTFTQDGLETRNAARPTRTREIVKSAELFEKPAPRTTGERPRVQTSEGQASSNFENREREVPRTADRASPSGRTEGPDAPDALETQAPERAEVREDVPDVSFEDRAPERPRTPERAPSPGRTEGGDAPDALETQAPENAGRPEETRDAPDALETQAPEQSEPAERTEGQDAPDTVFDAPEGKEGTRPPRTQDPRGDARFEPPPAPRSPPPPGETGQPKRIEDLLPKFSEPIGQESLAHHFAEELAFLGAELRPSRMAPGERALRLWAFFAAYARANAKDPAGQSPAGRARFEQALTQNGFAALRDSATGTNGVETALAMLDAGSPEELQARLAGVRIEPGPEQLPSEVFLPVVEEHQAPPERPAAKAAPAPQPAPAKASLPELPVAKAVEPPVDPDEITQPQDAPEPTATAPFDQKEPEAAPAQQAVMAPGVPNPALVPPRGVVSPRDALKDLEVQASEHRGTNKRLGPHMLWNALHGLRDSPEDSAVLKEQWSQLAFGSIIALVGAALLVAMLASL</sequence>
<gene>
    <name evidence="3" type="ORF">MEBOL_002502</name>
</gene>
<evidence type="ECO:0008006" key="5">
    <source>
        <dbReference type="Google" id="ProtNLM"/>
    </source>
</evidence>
<dbReference type="EMBL" id="CP022163">
    <property type="protein sequence ID" value="ATB29053.1"/>
    <property type="molecule type" value="Genomic_DNA"/>
</dbReference>
<dbReference type="OrthoDB" id="5381886at2"/>
<dbReference type="AlphaFoldDB" id="A0A250ICV1"/>
<evidence type="ECO:0000256" key="2">
    <source>
        <dbReference type="SAM" id="Phobius"/>
    </source>
</evidence>
<keyword evidence="4" id="KW-1185">Reference proteome</keyword>
<proteinExistence type="predicted"/>
<feature type="region of interest" description="Disordered" evidence="1">
    <location>
        <begin position="423"/>
        <end position="443"/>
    </location>
</feature>
<feature type="transmembrane region" description="Helical" evidence="2">
    <location>
        <begin position="561"/>
        <end position="580"/>
    </location>
</feature>